<evidence type="ECO:0000259" key="2">
    <source>
        <dbReference type="Pfam" id="PF12969"/>
    </source>
</evidence>
<gene>
    <name evidence="3" type="ORF">RM545_13970</name>
</gene>
<feature type="domain" description="Transglutaminase-like" evidence="1">
    <location>
        <begin position="286"/>
        <end position="357"/>
    </location>
</feature>
<dbReference type="Pfam" id="PF01841">
    <property type="entry name" value="Transglut_core"/>
    <property type="match status" value="1"/>
</dbReference>
<comment type="caution">
    <text evidence="3">The sequence shown here is derived from an EMBL/GenBank/DDBJ whole genome shotgun (WGS) entry which is preliminary data.</text>
</comment>
<dbReference type="Proteomes" id="UP001245285">
    <property type="component" value="Unassembled WGS sequence"/>
</dbReference>
<keyword evidence="4" id="KW-1185">Reference proteome</keyword>
<feature type="domain" description="DUF3857" evidence="2">
    <location>
        <begin position="83"/>
        <end position="222"/>
    </location>
</feature>
<evidence type="ECO:0000259" key="1">
    <source>
        <dbReference type="Pfam" id="PF01841"/>
    </source>
</evidence>
<evidence type="ECO:0000313" key="4">
    <source>
        <dbReference type="Proteomes" id="UP001245285"/>
    </source>
</evidence>
<dbReference type="InterPro" id="IPR038765">
    <property type="entry name" value="Papain-like_cys_pep_sf"/>
</dbReference>
<accession>A0ABU3CNH9</accession>
<reference evidence="3 4" key="1">
    <citation type="submission" date="2023-09" db="EMBL/GenBank/DDBJ databases">
        <authorList>
            <person name="Rey-Velasco X."/>
        </authorList>
    </citation>
    <scope>NUCLEOTIDE SEQUENCE [LARGE SCALE GENOMIC DNA]</scope>
    <source>
        <strain evidence="3 4">F260</strain>
    </source>
</reference>
<dbReference type="InterPro" id="IPR002931">
    <property type="entry name" value="Transglutaminase-like"/>
</dbReference>
<protein>
    <submittedName>
        <fullName evidence="3">DUF3857 domain-containing protein</fullName>
    </submittedName>
</protein>
<dbReference type="InterPro" id="IPR024618">
    <property type="entry name" value="DUF3857"/>
</dbReference>
<dbReference type="Pfam" id="PF12969">
    <property type="entry name" value="DUF3857"/>
    <property type="match status" value="1"/>
</dbReference>
<dbReference type="SUPFAM" id="SSF54001">
    <property type="entry name" value="Cysteine proteinases"/>
    <property type="match status" value="1"/>
</dbReference>
<dbReference type="Gene3D" id="2.60.120.1130">
    <property type="match status" value="1"/>
</dbReference>
<organism evidence="3 4">
    <name type="scientific">Autumnicola lenta</name>
    <dbReference type="NCBI Taxonomy" id="3075593"/>
    <lineage>
        <taxon>Bacteria</taxon>
        <taxon>Pseudomonadati</taxon>
        <taxon>Bacteroidota</taxon>
        <taxon>Flavobacteriia</taxon>
        <taxon>Flavobacteriales</taxon>
        <taxon>Flavobacteriaceae</taxon>
        <taxon>Autumnicola</taxon>
    </lineage>
</organism>
<evidence type="ECO:0000313" key="3">
    <source>
        <dbReference type="EMBL" id="MDT0647802.1"/>
    </source>
</evidence>
<name>A0ABU3CNH9_9FLAO</name>
<proteinExistence type="predicted"/>
<sequence>MEKFILRRLSSRKLLFFIVALTTCTGYSQYSPEFDTYKTKYPNAKLVRLNQETAIEVGLKNGEIEILQHFVEEDLYLDESATYNSGQDLSFSAFFEMQEVEAYSLNFERGKYREYKVENYKEKDDLDRSFYDDAKSLNFIYPKLEKGSKTKLVYSEKVKNPRFLSPFFFADFTPIVNNKFTITADKNINFEFRKFNTDSLEIIFSEEEKRGNKIYTWEVKNTEEYDYESQAPNYKSILPHIIPIITSYNNNGQTVNLQNDVADLYDWYYSLVENINKEEDDEGLVKLVNDLTAGKESDFEKVKAIYYWTQNNIKYIDFEYALGGFIPREANDVYQKKYGDCKDNSSILLKMLSIAGLQGNLTWIGTRDIPYSYSEVPTPMVDNHMILSFTDQEKTYFLDATGRFMPMDLPSSFIQGKEALISEGKGKFRIQEVPVIPAKRNAIVDTTHITLAGDALEGKSRTKISGYYKLDYFHNLENISTASKNQEFYNAMFQKGNNKFLIKDFSESNKYSYDENFVVDYNFGIDGYAKNFGEEIYLNLNLNKELSFFKTEDDRKHEIEYDYKSAYNYTTILEIPEGYELEYLPENVQLSNDYVTASINYTRDNNQIIYNHKADLNFLTLDLKQQKEVNTLIKEMDKAYQEIIILKKINSKS</sequence>
<dbReference type="Gene3D" id="3.10.620.30">
    <property type="match status" value="1"/>
</dbReference>
<dbReference type="EMBL" id="JAVRHO010000021">
    <property type="protein sequence ID" value="MDT0647802.1"/>
    <property type="molecule type" value="Genomic_DNA"/>
</dbReference>
<dbReference type="Gene3D" id="2.60.40.3140">
    <property type="match status" value="1"/>
</dbReference>
<dbReference type="RefSeq" id="WP_311495903.1">
    <property type="nucleotide sequence ID" value="NZ_JAVRHO010000021.1"/>
</dbReference>